<evidence type="ECO:0000256" key="1">
    <source>
        <dbReference type="ARBA" id="ARBA00004651"/>
    </source>
</evidence>
<dbReference type="RefSeq" id="WP_083029298.1">
    <property type="nucleotide sequence ID" value="NZ_AP022618.1"/>
</dbReference>
<dbReference type="InterPro" id="IPR005171">
    <property type="entry name" value="Cyt_c_oxidase_su4_prok"/>
</dbReference>
<dbReference type="OrthoDB" id="3830758at2"/>
<accession>A0A1X0DM50</accession>
<evidence type="ECO:0000256" key="3">
    <source>
        <dbReference type="ARBA" id="ARBA00022692"/>
    </source>
</evidence>
<dbReference type="Proteomes" id="UP000192801">
    <property type="component" value="Unassembled WGS sequence"/>
</dbReference>
<comment type="subcellular location">
    <subcellularLocation>
        <location evidence="1">Cell membrane</location>
        <topology evidence="1">Multi-pass membrane protein</topology>
    </subcellularLocation>
</comment>
<comment type="caution">
    <text evidence="7">The sequence shown here is derived from an EMBL/GenBank/DDBJ whole genome shotgun (WGS) entry which is preliminary data.</text>
</comment>
<evidence type="ECO:0000256" key="2">
    <source>
        <dbReference type="ARBA" id="ARBA00022475"/>
    </source>
</evidence>
<organism evidence="7 8">
    <name type="scientific">Mycolicibacterium insubricum</name>
    <dbReference type="NCBI Taxonomy" id="444597"/>
    <lineage>
        <taxon>Bacteria</taxon>
        <taxon>Bacillati</taxon>
        <taxon>Actinomycetota</taxon>
        <taxon>Actinomycetes</taxon>
        <taxon>Mycobacteriales</taxon>
        <taxon>Mycobacteriaceae</taxon>
        <taxon>Mycolicibacterium</taxon>
    </lineage>
</organism>
<evidence type="ECO:0000313" key="7">
    <source>
        <dbReference type="EMBL" id="ORA73407.1"/>
    </source>
</evidence>
<evidence type="ECO:0000256" key="4">
    <source>
        <dbReference type="ARBA" id="ARBA00022989"/>
    </source>
</evidence>
<gene>
    <name evidence="7" type="ORF">BST26_02995</name>
</gene>
<name>A0A1X0DM50_9MYCO</name>
<evidence type="ECO:0000313" key="8">
    <source>
        <dbReference type="Proteomes" id="UP000192801"/>
    </source>
</evidence>
<dbReference type="STRING" id="444597.BST26_02995"/>
<dbReference type="AlphaFoldDB" id="A0A1X0DM50"/>
<dbReference type="GO" id="GO:0005886">
    <property type="term" value="C:plasma membrane"/>
    <property type="evidence" value="ECO:0007669"/>
    <property type="project" value="UniProtKB-SubCell"/>
</dbReference>
<sequence>MALVLRSRTTLAWLILIVLTLVSWVLGTQTGAVDSAHFAASLFIFLVAIFKVRIIGLYFMDLREAPVGLRQLFDVYCAVLLVALSGVYLFG</sequence>
<evidence type="ECO:0008006" key="9">
    <source>
        <dbReference type="Google" id="ProtNLM"/>
    </source>
</evidence>
<keyword evidence="4 6" id="KW-1133">Transmembrane helix</keyword>
<keyword evidence="5 6" id="KW-0472">Membrane</keyword>
<dbReference type="EMBL" id="MVHS01000004">
    <property type="protein sequence ID" value="ORA73407.1"/>
    <property type="molecule type" value="Genomic_DNA"/>
</dbReference>
<protein>
    <recommendedName>
        <fullName evidence="9">Prokaryotic cytochrome C oxidase subunit IV family protein</fullName>
    </recommendedName>
</protein>
<keyword evidence="8" id="KW-1185">Reference proteome</keyword>
<evidence type="ECO:0000256" key="5">
    <source>
        <dbReference type="ARBA" id="ARBA00023136"/>
    </source>
</evidence>
<evidence type="ECO:0000256" key="6">
    <source>
        <dbReference type="SAM" id="Phobius"/>
    </source>
</evidence>
<keyword evidence="3 6" id="KW-0812">Transmembrane</keyword>
<reference evidence="7 8" key="1">
    <citation type="submission" date="2016-12" db="EMBL/GenBank/DDBJ databases">
        <title>The new phylogeny of genus Mycobacterium.</title>
        <authorList>
            <person name="Tortoli E."/>
            <person name="Trovato A."/>
            <person name="Cirillo D.M."/>
        </authorList>
    </citation>
    <scope>NUCLEOTIDE SEQUENCE [LARGE SCALE GENOMIC DNA]</scope>
    <source>
        <strain evidence="7 8">DSM 45130</strain>
    </source>
</reference>
<feature type="transmembrane region" description="Helical" evidence="6">
    <location>
        <begin position="37"/>
        <end position="60"/>
    </location>
</feature>
<keyword evidence="2" id="KW-1003">Cell membrane</keyword>
<dbReference type="Pfam" id="PF03626">
    <property type="entry name" value="COX4_pro"/>
    <property type="match status" value="1"/>
</dbReference>
<proteinExistence type="predicted"/>
<feature type="transmembrane region" description="Helical" evidence="6">
    <location>
        <begin position="72"/>
        <end position="90"/>
    </location>
</feature>